<dbReference type="SUPFAM" id="SSF56420">
    <property type="entry name" value="Peptide deformylase"/>
    <property type="match status" value="1"/>
</dbReference>
<evidence type="ECO:0000256" key="1">
    <source>
        <dbReference type="ARBA" id="ARBA00010759"/>
    </source>
</evidence>
<name>A0A6N7XSB5_9ACTN</name>
<dbReference type="InterPro" id="IPR023635">
    <property type="entry name" value="Peptide_deformylase"/>
</dbReference>
<dbReference type="PRINTS" id="PR01576">
    <property type="entry name" value="PDEFORMYLASE"/>
</dbReference>
<dbReference type="PANTHER" id="PTHR10458">
    <property type="entry name" value="PEPTIDE DEFORMYLASE"/>
    <property type="match status" value="1"/>
</dbReference>
<dbReference type="RefSeq" id="WP_154435346.1">
    <property type="nucleotide sequence ID" value="NZ_VUNC01000005.1"/>
</dbReference>
<evidence type="ECO:0000313" key="2">
    <source>
        <dbReference type="EMBL" id="MST72819.1"/>
    </source>
</evidence>
<dbReference type="InterPro" id="IPR036821">
    <property type="entry name" value="Peptide_deformylase_sf"/>
</dbReference>
<dbReference type="PANTHER" id="PTHR10458:SF22">
    <property type="entry name" value="PEPTIDE DEFORMYLASE"/>
    <property type="match status" value="1"/>
</dbReference>
<dbReference type="AlphaFoldDB" id="A0A6N7XSB5"/>
<gene>
    <name evidence="2" type="ORF">FYJ68_06840</name>
</gene>
<protein>
    <submittedName>
        <fullName evidence="2">Peptide deformylase</fullName>
        <ecNumber evidence="2">3.5.1.88</ecNumber>
    </submittedName>
</protein>
<accession>A0A6N7XSB5</accession>
<dbReference type="Gene3D" id="3.90.45.10">
    <property type="entry name" value="Peptide deformylase"/>
    <property type="match status" value="1"/>
</dbReference>
<keyword evidence="3" id="KW-1185">Reference proteome</keyword>
<proteinExistence type="inferred from homology"/>
<dbReference type="Pfam" id="PF01327">
    <property type="entry name" value="Pep_deformylase"/>
    <property type="match status" value="1"/>
</dbReference>
<dbReference type="EC" id="3.5.1.88" evidence="2"/>
<organism evidence="2 3">
    <name type="scientific">Olsenella porci</name>
    <dbReference type="NCBI Taxonomy" id="2652279"/>
    <lineage>
        <taxon>Bacteria</taxon>
        <taxon>Bacillati</taxon>
        <taxon>Actinomycetota</taxon>
        <taxon>Coriobacteriia</taxon>
        <taxon>Coriobacteriales</taxon>
        <taxon>Atopobiaceae</taxon>
        <taxon>Olsenella</taxon>
    </lineage>
</organism>
<dbReference type="EMBL" id="VUNC01000005">
    <property type="protein sequence ID" value="MST72819.1"/>
    <property type="molecule type" value="Genomic_DNA"/>
</dbReference>
<comment type="caution">
    <text evidence="2">The sequence shown here is derived from an EMBL/GenBank/DDBJ whole genome shotgun (WGS) entry which is preliminary data.</text>
</comment>
<evidence type="ECO:0000313" key="3">
    <source>
        <dbReference type="Proteomes" id="UP000469325"/>
    </source>
</evidence>
<keyword evidence="2" id="KW-0378">Hydrolase</keyword>
<dbReference type="Proteomes" id="UP000469325">
    <property type="component" value="Unassembled WGS sequence"/>
</dbReference>
<reference evidence="2 3" key="1">
    <citation type="submission" date="2019-08" db="EMBL/GenBank/DDBJ databases">
        <title>In-depth cultivation of the pig gut microbiome towards novel bacterial diversity and tailored functional studies.</title>
        <authorList>
            <person name="Wylensek D."/>
            <person name="Hitch T.C.A."/>
            <person name="Clavel T."/>
        </authorList>
    </citation>
    <scope>NUCLEOTIDE SEQUENCE [LARGE SCALE GENOMIC DNA]</scope>
    <source>
        <strain evidence="2 3">CA-Schmier-601-WT-1</strain>
    </source>
</reference>
<sequence>MVRDIVRSRILLARSSRQATADDLAIGADLADTLAAHSDGCVGMAANMIGERVCIIAVLDRNGRPRVMYNPSIVWHEGPYQTEEGCLCLEGTRPATRWRRIAVEYQDSSMRARTGRFEGLEAEAIQHEIDHCDGVVI</sequence>
<dbReference type="NCBIfam" id="NF006670">
    <property type="entry name" value="PRK09218.1"/>
    <property type="match status" value="1"/>
</dbReference>
<dbReference type="GO" id="GO:0042586">
    <property type="term" value="F:peptide deformylase activity"/>
    <property type="evidence" value="ECO:0007669"/>
    <property type="project" value="UniProtKB-EC"/>
</dbReference>
<comment type="similarity">
    <text evidence="1">Belongs to the polypeptide deformylase family.</text>
</comment>